<dbReference type="EMBL" id="JACCBV010000001">
    <property type="protein sequence ID" value="NYE19382.1"/>
    <property type="molecule type" value="Genomic_DNA"/>
</dbReference>
<dbReference type="CDD" id="cd05243">
    <property type="entry name" value="SDR_a5"/>
    <property type="match status" value="1"/>
</dbReference>
<dbReference type="RefSeq" id="WP_179488687.1">
    <property type="nucleotide sequence ID" value="NZ_JACCBV010000001.1"/>
</dbReference>
<dbReference type="Gene3D" id="3.40.50.720">
    <property type="entry name" value="NAD(P)-binding Rossmann-like Domain"/>
    <property type="match status" value="1"/>
</dbReference>
<dbReference type="Pfam" id="PF13460">
    <property type="entry name" value="NAD_binding_10"/>
    <property type="match status" value="1"/>
</dbReference>
<dbReference type="PANTHER" id="PTHR15020">
    <property type="entry name" value="FLAVIN REDUCTASE-RELATED"/>
    <property type="match status" value="1"/>
</dbReference>
<evidence type="ECO:0000259" key="1">
    <source>
        <dbReference type="Pfam" id="PF13460"/>
    </source>
</evidence>
<dbReference type="PANTHER" id="PTHR15020:SF50">
    <property type="entry name" value="UPF0659 PROTEIN YMR090W"/>
    <property type="match status" value="1"/>
</dbReference>
<dbReference type="AlphaFoldDB" id="A0A7Y9GMU0"/>
<feature type="domain" description="NAD(P)-binding" evidence="1">
    <location>
        <begin position="8"/>
        <end position="191"/>
    </location>
</feature>
<accession>A0A7Y9GMU0</accession>
<gene>
    <name evidence="2" type="ORF">BJ991_001410</name>
</gene>
<keyword evidence="3" id="KW-1185">Reference proteome</keyword>
<dbReference type="SUPFAM" id="SSF51735">
    <property type="entry name" value="NAD(P)-binding Rossmann-fold domains"/>
    <property type="match status" value="1"/>
</dbReference>
<dbReference type="Proteomes" id="UP000576969">
    <property type="component" value="Unassembled WGS sequence"/>
</dbReference>
<protein>
    <submittedName>
        <fullName evidence="2">Uncharacterized protein YbjT (DUF2867 family)</fullName>
    </submittedName>
</protein>
<evidence type="ECO:0000313" key="2">
    <source>
        <dbReference type="EMBL" id="NYE19382.1"/>
    </source>
</evidence>
<name>A0A7Y9GMU0_9MICO</name>
<proteinExistence type="predicted"/>
<evidence type="ECO:0000313" key="3">
    <source>
        <dbReference type="Proteomes" id="UP000576969"/>
    </source>
</evidence>
<dbReference type="InterPro" id="IPR036291">
    <property type="entry name" value="NAD(P)-bd_dom_sf"/>
</dbReference>
<organism evidence="2 3">
    <name type="scientific">Microbacterium immunditiarum</name>
    <dbReference type="NCBI Taxonomy" id="337480"/>
    <lineage>
        <taxon>Bacteria</taxon>
        <taxon>Bacillati</taxon>
        <taxon>Actinomycetota</taxon>
        <taxon>Actinomycetes</taxon>
        <taxon>Micrococcales</taxon>
        <taxon>Microbacteriaceae</taxon>
        <taxon>Microbacterium</taxon>
    </lineage>
</organism>
<sequence length="214" mass="22018">MSRILLIGGHGKVALLLEPLLVERGHHVTAVIRNSDHEREVAATGAVPLVADIETFDTDQLENLVAGNDVVVWSAGAGGGNPDRTHAVDRDAAIRSIDAAAGAGVRRYVMVSYFGAGPDHGVSPDSSFFPYAEAKAAADAHLRKSGLDYTIVAPSGLTLEAPTGRIDTAAEASGSVSRADVAAVIAVAIDDDSTIGRTIRFNSGDVPIAQAIAG</sequence>
<comment type="caution">
    <text evidence="2">The sequence shown here is derived from an EMBL/GenBank/DDBJ whole genome shotgun (WGS) entry which is preliminary data.</text>
</comment>
<reference evidence="2 3" key="1">
    <citation type="submission" date="2020-07" db="EMBL/GenBank/DDBJ databases">
        <title>Sequencing the genomes of 1000 actinobacteria strains.</title>
        <authorList>
            <person name="Klenk H.-P."/>
        </authorList>
    </citation>
    <scope>NUCLEOTIDE SEQUENCE [LARGE SCALE GENOMIC DNA]</scope>
    <source>
        <strain evidence="2 3">DSM 24662</strain>
    </source>
</reference>
<dbReference type="InterPro" id="IPR016040">
    <property type="entry name" value="NAD(P)-bd_dom"/>
</dbReference>